<dbReference type="RefSeq" id="WP_024037502.1">
    <property type="nucleotide sequence ID" value="NZ_CACRUE010000022.1"/>
</dbReference>
<sequence length="54" mass="6645">MEKKEENLYELFQKYSYTELKQLFKEAKTKDEQDFYMTLADMLLQKKQEEVIGE</sequence>
<reference evidence="1" key="1">
    <citation type="submission" date="2019-11" db="EMBL/GenBank/DDBJ databases">
        <authorList>
            <person name="Feng L."/>
        </authorList>
    </citation>
    <scope>NUCLEOTIDE SEQUENCE</scope>
    <source>
        <strain evidence="1">IbartlettiiLFYP30</strain>
    </source>
</reference>
<dbReference type="AlphaFoldDB" id="A0A6N3ATK6"/>
<name>A0A6N3ATK6_9FIRM</name>
<gene>
    <name evidence="1" type="ORF">IBLFYP30_01345</name>
</gene>
<protein>
    <submittedName>
        <fullName evidence="1">Uncharacterized protein</fullName>
    </submittedName>
</protein>
<dbReference type="EMBL" id="CACRUE010000022">
    <property type="protein sequence ID" value="VYT92930.1"/>
    <property type="molecule type" value="Genomic_DNA"/>
</dbReference>
<accession>A0A6N3ATK6</accession>
<organism evidence="1">
    <name type="scientific">Intestinibacter bartlettii</name>
    <dbReference type="NCBI Taxonomy" id="261299"/>
    <lineage>
        <taxon>Bacteria</taxon>
        <taxon>Bacillati</taxon>
        <taxon>Bacillota</taxon>
        <taxon>Clostridia</taxon>
        <taxon>Peptostreptococcales</taxon>
        <taxon>Peptostreptococcaceae</taxon>
        <taxon>Intestinibacter</taxon>
    </lineage>
</organism>
<proteinExistence type="predicted"/>
<evidence type="ECO:0000313" key="1">
    <source>
        <dbReference type="EMBL" id="VYT92930.1"/>
    </source>
</evidence>